<evidence type="ECO:0000256" key="1">
    <source>
        <dbReference type="SAM" id="MobiDB-lite"/>
    </source>
</evidence>
<gene>
    <name evidence="3" type="ORF">UX53_C0001G0030</name>
</gene>
<dbReference type="Pfam" id="PF00754">
    <property type="entry name" value="F5_F8_type_C"/>
    <property type="match status" value="1"/>
</dbReference>
<dbReference type="InterPro" id="IPR000421">
    <property type="entry name" value="FA58C"/>
</dbReference>
<protein>
    <recommendedName>
        <fullName evidence="2">F5/8 type C domain-containing protein</fullName>
    </recommendedName>
</protein>
<evidence type="ECO:0000259" key="2">
    <source>
        <dbReference type="PROSITE" id="PS50022"/>
    </source>
</evidence>
<name>A0A0G1Q3U2_9BACT</name>
<organism evidence="3 4">
    <name type="scientific">Candidatus Azambacteria bacterium GW2011_GWB2_46_37</name>
    <dbReference type="NCBI Taxonomy" id="1618618"/>
    <lineage>
        <taxon>Bacteria</taxon>
        <taxon>Candidatus Azamiibacteriota</taxon>
    </lineage>
</organism>
<feature type="non-terminal residue" evidence="3">
    <location>
        <position position="1275"/>
    </location>
</feature>
<evidence type="ECO:0000313" key="4">
    <source>
        <dbReference type="Proteomes" id="UP000033818"/>
    </source>
</evidence>
<feature type="domain" description="F5/8 type C" evidence="2">
    <location>
        <begin position="1039"/>
        <end position="1186"/>
    </location>
</feature>
<dbReference type="AlphaFoldDB" id="A0A0G1Q3U2"/>
<dbReference type="EMBL" id="LCMO01000001">
    <property type="protein sequence ID" value="KKU39711.1"/>
    <property type="molecule type" value="Genomic_DNA"/>
</dbReference>
<reference evidence="3 4" key="1">
    <citation type="journal article" date="2015" name="Nature">
        <title>rRNA introns, odd ribosomes, and small enigmatic genomes across a large radiation of phyla.</title>
        <authorList>
            <person name="Brown C.T."/>
            <person name="Hug L.A."/>
            <person name="Thomas B.C."/>
            <person name="Sharon I."/>
            <person name="Castelle C.J."/>
            <person name="Singh A."/>
            <person name="Wilkins M.J."/>
            <person name="Williams K.H."/>
            <person name="Banfield J.F."/>
        </authorList>
    </citation>
    <scope>NUCLEOTIDE SEQUENCE [LARGE SCALE GENOMIC DNA]</scope>
</reference>
<dbReference type="InterPro" id="IPR008979">
    <property type="entry name" value="Galactose-bd-like_sf"/>
</dbReference>
<dbReference type="PATRIC" id="fig|1618618.3.peg.30"/>
<feature type="compositionally biased region" description="Polar residues" evidence="1">
    <location>
        <begin position="35"/>
        <end position="44"/>
    </location>
</feature>
<dbReference type="PROSITE" id="PS50022">
    <property type="entry name" value="FA58C_3"/>
    <property type="match status" value="1"/>
</dbReference>
<dbReference type="SUPFAM" id="SSF49785">
    <property type="entry name" value="Galactose-binding domain-like"/>
    <property type="match status" value="1"/>
</dbReference>
<dbReference type="Proteomes" id="UP000033818">
    <property type="component" value="Unassembled WGS sequence"/>
</dbReference>
<evidence type="ECO:0000313" key="3">
    <source>
        <dbReference type="EMBL" id="KKU39711.1"/>
    </source>
</evidence>
<accession>A0A0G1Q3U2</accession>
<dbReference type="Gene3D" id="2.60.120.260">
    <property type="entry name" value="Galactose-binding domain-like"/>
    <property type="match status" value="1"/>
</dbReference>
<feature type="compositionally biased region" description="Low complexity" evidence="1">
    <location>
        <begin position="45"/>
        <end position="56"/>
    </location>
</feature>
<feature type="region of interest" description="Disordered" evidence="1">
    <location>
        <begin position="32"/>
        <end position="57"/>
    </location>
</feature>
<comment type="caution">
    <text evidence="3">The sequence shown here is derived from an EMBL/GenBank/DDBJ whole genome shotgun (WGS) entry which is preliminary data.</text>
</comment>
<proteinExistence type="predicted"/>
<sequence>MKKNLAILIVIFAVTAASGFGLRFVFAFTEPGGSPPSSNTEPPITTSSTGQSKTGGLNVATSSGTLGVGAASSGTYKLEVIGGSLTGIYGSTSGTNTYGLAGVAGGSATGVSGSSASGTGLSGVSASGTAVSGLSTSGSGGLFYSTGGTYGLYSAATSTSVLTYGGYFKSKSSTSGSAGVYAINTSTSGPVYGLYAETKSTNASSAGVYARNTGGVGYAGYFEGGPVRVVGNLEVTGSVTAGGGAPISGSGTTNYITKWTGSSSLGNSIIFDNGTNVGIGTTSPGIKLEVSDTMGVKEGNDFVTLDVSAGDSYISWGDSDSSRSLVFGTIANYPGSGWSEKMRITNTGNVGIGTTGPGYKLTISDVSGSSLLALVNSTNNTNWQFIPVTNGANSDLRFYNNGAYPVTFQTTGNVGIGTTGPAQTLHLYKATGTNYIEIDSGSNGGYIGTDGTNFALQARNSQDITFYNSAGAVRNVTITNTGNVGIGTTSPSYKLDVQGSGTVASFNGPIIVGTPTSASHSATKSYVDSIIGGGGASGSFTTLTVTGSTYLATSSGNVGIGTTSPGAKLHVSGGAIIGGDTMISGGTLRLDGGGVADYTAIRMRAASGGGDQIRISFRGDNETEYAQIVGKVTTPASGSGTATGGSLTFRTATGQILYDRFTILEGGNVGIGTTSPAYKLDVQGTGYFSQPVIVGTPTSASHAATKSYVDSSITGNISGTANYISKFTGSNSLGNSVIYETGGNIGIGTTSPGNKLEVVGGTTMLGNGAWPVLAYGQSGQRVSMISDVGNQFVNIGNMLADGTVGADRGGNLTLFARLTTGALDATGGRIFGGRENAISGDGAGYLSFFTTTTGSFVERVRINSTGNVGIGTTSPSYKLDVNGNTRITGDLTVTGTVSYGSIGADWLNANYGVWSNSNLYMDVDNNNDGSNFFIVRNGADATTLQLDETGNLQTSSTIYPGTGSAIQSTVGIYSPSSGLAFLTGGTTKVFIDSTGNVGIGTTGPLQKFQVNDTATAAFVVTSAGQVGIGTTSPSGVFQVGGTASGDGADVITGGTASADSELSGSYLASNVSDGSTATRWASGGGAFPHWWKYNLGTGITKTVVKLRIYTYKDVTGAGLKDFTLQGSNNDSDYTVIYTGAATDVADTWQEFTFTNSTAYRYYKVNATTNYRPDNYITFWEVEMMEAVSAAPQLIVSTSGNVGIGTTGPNDILHIYNSQDGNTELKIENPNTGTAARSYIRLSNDVSSAQIGYHSSNYTGLARDLRITNNDASGAI</sequence>